<dbReference type="Gene3D" id="1.50.10.10">
    <property type="match status" value="1"/>
</dbReference>
<dbReference type="EC" id="3.2.1.-" evidence="8"/>
<gene>
    <name evidence="10" type="ORF">Egran_00350</name>
</gene>
<dbReference type="Pfam" id="PF01532">
    <property type="entry name" value="Glyco_hydro_47"/>
    <property type="match status" value="1"/>
</dbReference>
<dbReference type="GO" id="GO:0005975">
    <property type="term" value="P:carbohydrate metabolic process"/>
    <property type="evidence" value="ECO:0007669"/>
    <property type="project" value="InterPro"/>
</dbReference>
<dbReference type="Proteomes" id="UP000243515">
    <property type="component" value="Unassembled WGS sequence"/>
</dbReference>
<evidence type="ECO:0000256" key="6">
    <source>
        <dbReference type="PIRSR" id="PIRSR601382-1"/>
    </source>
</evidence>
<feature type="active site" evidence="6">
    <location>
        <position position="323"/>
    </location>
</feature>
<dbReference type="GO" id="GO:0036503">
    <property type="term" value="P:ERAD pathway"/>
    <property type="evidence" value="ECO:0007669"/>
    <property type="project" value="UniProtKB-ARBA"/>
</dbReference>
<keyword evidence="5 7" id="KW-1015">Disulfide bond</keyword>
<evidence type="ECO:0000313" key="11">
    <source>
        <dbReference type="Proteomes" id="UP000243515"/>
    </source>
</evidence>
<dbReference type="OrthoDB" id="8118055at2759"/>
<evidence type="ECO:0000256" key="9">
    <source>
        <dbReference type="SAM" id="Phobius"/>
    </source>
</evidence>
<evidence type="ECO:0000256" key="4">
    <source>
        <dbReference type="ARBA" id="ARBA00022801"/>
    </source>
</evidence>
<dbReference type="InterPro" id="IPR001382">
    <property type="entry name" value="Glyco_hydro_47"/>
</dbReference>
<name>A0A232M6D0_9EURO</name>
<keyword evidence="9" id="KW-0812">Transmembrane</keyword>
<dbReference type="GO" id="GO:0004571">
    <property type="term" value="F:mannosyl-oligosaccharide 1,2-alpha-mannosidase activity"/>
    <property type="evidence" value="ECO:0007669"/>
    <property type="project" value="InterPro"/>
</dbReference>
<dbReference type="PRINTS" id="PR00747">
    <property type="entry name" value="GLYHDRLASE47"/>
</dbReference>
<dbReference type="EMBL" id="NPHW01002239">
    <property type="protein sequence ID" value="OXV11888.1"/>
    <property type="molecule type" value="Genomic_DNA"/>
</dbReference>
<keyword evidence="11" id="KW-1185">Reference proteome</keyword>
<dbReference type="GO" id="GO:0016020">
    <property type="term" value="C:membrane"/>
    <property type="evidence" value="ECO:0007669"/>
    <property type="project" value="InterPro"/>
</dbReference>
<evidence type="ECO:0000256" key="3">
    <source>
        <dbReference type="ARBA" id="ARBA00007658"/>
    </source>
</evidence>
<protein>
    <recommendedName>
        <fullName evidence="8">alpha-1,2-Mannosidase</fullName>
        <ecNumber evidence="8">3.2.1.-</ecNumber>
    </recommendedName>
</protein>
<evidence type="ECO:0000256" key="8">
    <source>
        <dbReference type="RuleBase" id="RU361193"/>
    </source>
</evidence>
<feature type="disulfide bond" evidence="7">
    <location>
        <begin position="395"/>
        <end position="424"/>
    </location>
</feature>
<keyword evidence="8" id="KW-0326">Glycosidase</keyword>
<organism evidence="10 11">
    <name type="scientific">Elaphomyces granulatus</name>
    <dbReference type="NCBI Taxonomy" id="519963"/>
    <lineage>
        <taxon>Eukaryota</taxon>
        <taxon>Fungi</taxon>
        <taxon>Dikarya</taxon>
        <taxon>Ascomycota</taxon>
        <taxon>Pezizomycotina</taxon>
        <taxon>Eurotiomycetes</taxon>
        <taxon>Eurotiomycetidae</taxon>
        <taxon>Eurotiales</taxon>
        <taxon>Elaphomycetaceae</taxon>
        <taxon>Elaphomyces</taxon>
    </lineage>
</organism>
<feature type="transmembrane region" description="Helical" evidence="9">
    <location>
        <begin position="7"/>
        <end position="26"/>
    </location>
</feature>
<dbReference type="PANTHER" id="PTHR11742:SF49">
    <property type="entry name" value="ALPHA-1,2-MANNOSIDASE"/>
    <property type="match status" value="1"/>
</dbReference>
<evidence type="ECO:0000256" key="7">
    <source>
        <dbReference type="PIRSR" id="PIRSR601382-3"/>
    </source>
</evidence>
<dbReference type="InterPro" id="IPR050749">
    <property type="entry name" value="Glycosyl_Hydrolase_47"/>
</dbReference>
<feature type="active site" description="Proton donor" evidence="6">
    <location>
        <position position="186"/>
    </location>
</feature>
<dbReference type="PANTHER" id="PTHR11742">
    <property type="entry name" value="MANNOSYL-OLIGOSACCHARIDE ALPHA-1,2-MANNOSIDASE-RELATED"/>
    <property type="match status" value="1"/>
</dbReference>
<dbReference type="AlphaFoldDB" id="A0A232M6D0"/>
<feature type="active site" evidence="6">
    <location>
        <position position="509"/>
    </location>
</feature>
<dbReference type="InterPro" id="IPR036026">
    <property type="entry name" value="Seven-hairpin_glycosidases"/>
</dbReference>
<evidence type="ECO:0000256" key="2">
    <source>
        <dbReference type="ARBA" id="ARBA00004922"/>
    </source>
</evidence>
<dbReference type="UniPathway" id="UPA00378"/>
<sequence length="593" mass="67729">MIFFRKRLVPKTFALVFIIYLTYYLLPPGRYKLNPFESEAEPTILNGNQSPDSGLKIHWKKRVEHNPVTSYIPLPTGRAVPIPKIQHTFPHESYSERRKRQERRNAVKRAFDHTWKGYKEHAWLKDELAPISGEYRDAFGGWAATLVDALDTLLIMGMKKEFEKAVKALNQVDFTTTDDDVINVFETTIRYLGGLLGAYDLSNGKYPLLLKKAVEVGELLYGAFDTPNRMQMSRWEWKKTVQGVRMGASRNTLLAELGSLSLEFTRLSQHTGDPKYFDAVQRVADNLANAQPYTKLPGQWPMVVDAQRLAFEENWFTLGGMADSTYEYLPKEHLLLGGLTDQYRQMYEAAVDSVKTNMLFRPLTEKNEDILFSGTARVNASDGVSLEPQGEHLSCFVGGMMGIGAKIFNRTEDLSIARRLVDGCIWAYDLMPTGLMPEVFHMATCDNKLDCSWDEKKWFDQVRYLHGADSGGDGDGGPRDEESRTIIQELGLQPGLTSIRDHRYILRPEAVESIFILYRITGDKTLQDAGWRMFQKIETLTRTEYAHAGIDDVRSLNTSRSDKMESFWLAETLKYFYLLFSDPSLVNLDEYVL</sequence>
<evidence type="ECO:0000256" key="5">
    <source>
        <dbReference type="ARBA" id="ARBA00023157"/>
    </source>
</evidence>
<comment type="similarity">
    <text evidence="3 8">Belongs to the glycosyl hydrolase 47 family.</text>
</comment>
<dbReference type="SUPFAM" id="SSF48225">
    <property type="entry name" value="Seven-hairpin glycosidases"/>
    <property type="match status" value="1"/>
</dbReference>
<comment type="pathway">
    <text evidence="2">Protein modification; protein glycosylation.</text>
</comment>
<dbReference type="GO" id="GO:0005783">
    <property type="term" value="C:endoplasmic reticulum"/>
    <property type="evidence" value="ECO:0007669"/>
    <property type="project" value="TreeGrafter"/>
</dbReference>
<feature type="active site" description="Proton donor" evidence="6">
    <location>
        <position position="438"/>
    </location>
</feature>
<accession>A0A232M6D0</accession>
<keyword evidence="4 8" id="KW-0378">Hydrolase</keyword>
<reference evidence="10 11" key="1">
    <citation type="journal article" date="2015" name="Environ. Microbiol.">
        <title>Metagenome sequence of Elaphomyces granulatus from sporocarp tissue reveals Ascomycota ectomycorrhizal fingerprints of genome expansion and a Proteobacteria-rich microbiome.</title>
        <authorList>
            <person name="Quandt C.A."/>
            <person name="Kohler A."/>
            <person name="Hesse C.N."/>
            <person name="Sharpton T.J."/>
            <person name="Martin F."/>
            <person name="Spatafora J.W."/>
        </authorList>
    </citation>
    <scope>NUCLEOTIDE SEQUENCE [LARGE SCALE GENOMIC DNA]</scope>
    <source>
        <strain evidence="10 11">OSC145934</strain>
    </source>
</reference>
<evidence type="ECO:0000313" key="10">
    <source>
        <dbReference type="EMBL" id="OXV11888.1"/>
    </source>
</evidence>
<comment type="cofactor">
    <cofactor evidence="1">
        <name>Ca(2+)</name>
        <dbReference type="ChEBI" id="CHEBI:29108"/>
    </cofactor>
</comment>
<keyword evidence="9" id="KW-0472">Membrane</keyword>
<comment type="caution">
    <text evidence="10">The sequence shown here is derived from an EMBL/GenBank/DDBJ whole genome shotgun (WGS) entry which is preliminary data.</text>
</comment>
<keyword evidence="9" id="KW-1133">Transmembrane helix</keyword>
<dbReference type="InterPro" id="IPR012341">
    <property type="entry name" value="6hp_glycosidase-like_sf"/>
</dbReference>
<dbReference type="GO" id="GO:0005509">
    <property type="term" value="F:calcium ion binding"/>
    <property type="evidence" value="ECO:0007669"/>
    <property type="project" value="InterPro"/>
</dbReference>
<evidence type="ECO:0000256" key="1">
    <source>
        <dbReference type="ARBA" id="ARBA00001913"/>
    </source>
</evidence>
<dbReference type="FunFam" id="1.50.10.10:FF:000037">
    <property type="entry name" value="alpha-1,2-Mannosidase"/>
    <property type="match status" value="1"/>
</dbReference>
<proteinExistence type="inferred from homology"/>